<protein>
    <submittedName>
        <fullName evidence="7">Outer membrane receptor protein involved in Fe transport</fullName>
    </submittedName>
</protein>
<dbReference type="Pfam" id="PF13715">
    <property type="entry name" value="CarbopepD_reg_2"/>
    <property type="match status" value="1"/>
</dbReference>
<keyword evidence="2" id="KW-0472">Membrane</keyword>
<evidence type="ECO:0000256" key="1">
    <source>
        <dbReference type="ARBA" id="ARBA00004442"/>
    </source>
</evidence>
<evidence type="ECO:0000256" key="2">
    <source>
        <dbReference type="ARBA" id="ARBA00023136"/>
    </source>
</evidence>
<dbReference type="Pfam" id="PF14905">
    <property type="entry name" value="OMP_b-brl_3"/>
    <property type="match status" value="1"/>
</dbReference>
<dbReference type="Gene3D" id="2.60.40.1120">
    <property type="entry name" value="Carboxypeptidase-like, regulatory domain"/>
    <property type="match status" value="1"/>
</dbReference>
<dbReference type="InterPro" id="IPR012910">
    <property type="entry name" value="Plug_dom"/>
</dbReference>
<dbReference type="PANTHER" id="PTHR40980:SF4">
    <property type="entry name" value="TONB-DEPENDENT RECEPTOR-LIKE BETA-BARREL DOMAIN-CONTAINING PROTEIN"/>
    <property type="match status" value="1"/>
</dbReference>
<evidence type="ECO:0000256" key="3">
    <source>
        <dbReference type="ARBA" id="ARBA00023237"/>
    </source>
</evidence>
<dbReference type="PANTHER" id="PTHR40980">
    <property type="entry name" value="PLUG DOMAIN-CONTAINING PROTEIN"/>
    <property type="match status" value="1"/>
</dbReference>
<keyword evidence="3" id="KW-0998">Cell outer membrane</keyword>
<dbReference type="RefSeq" id="WP_144886503.1">
    <property type="nucleotide sequence ID" value="NZ_VLLE01000004.1"/>
</dbReference>
<keyword evidence="8" id="KW-1185">Reference proteome</keyword>
<sequence length="928" mass="104403">MQRNFKGLLLTLFTLVLVAFSATAQTSRLNGRVLNQKNEPVAGASITVNEISKSIAADIEGRFSVNLEQGKKYTLTVTAVGYQTKMVDEVEVKNNIEENVITILLTVAAKEGTEIVIRSTARKENTSGLLSFQRNNTSLSSGLSADFIRRTPDKNTGEVLKRVSGASIQDNKFVIVRGLSDRYNQALINGAQLPSSEPDKKAFSFDVIPSQLIDNIIINKTATPDLTGEFAGGLVQIQTKDVPTKDILSIGINLGYNTQSTFKDFVTNQRETSDWFGFDNGRRNLPEGFLSRNQYAKLGDDAKAEQSKLFRSDVFNERKITAAPIQSYNLTYGKGYKFSNGNSFGFITGLTYRNAQNIYDVNRNINDFVGTVERSFTDHQNRFSTSVGAVANVAFTSRKLKVAFKNLYNQLYDDNYYVRSGKNLLDGQDINFRSSYLNQRSLLSSQLEAEQQLSKSGIKLKLNGNFSYNIKAQPDLRTVSYLRSTGTNNPFSLVTDETGRFFSNLKDFSYGGGGTLTVPFTLADEKQTFKAGGGTLIRIRDFQSRNFRYRLDDNTNSSLLTLPFNEVFKQQYIGNGQFVYADETQNEDKYFGVSIINNGYAMFDNKFSDKIRLVWGARVENFQQFLTTVRSDLKRVIVNTSKWDILPSLNVSYSLKDKQQIRLAGYRTVARPEFREIAPFSFYDYEQNYAVSGDTTLRRSNIWNADLRYEWYPKASEGVSVAVFYKHFADPIELRALAAGSVRRYQFQNAGEAKTYGFEVEVRKGLGFIAPKLDVLNIFTNVTVLSSAVQLSGVGANGQAQSFNRPLQGQSPYLVNVGLQFNDKKGKVNASLLYNRIGQRLALAGGKDQLIYDIYERPRDLVDFQISTKVLKNKGELRLAVSDIFNQPFFFYENIDAKNKFTRGTDRLWNSYTPGTTFTIGFTYDLTK</sequence>
<evidence type="ECO:0000313" key="7">
    <source>
        <dbReference type="EMBL" id="TWI81301.1"/>
    </source>
</evidence>
<dbReference type="SUPFAM" id="SSF49464">
    <property type="entry name" value="Carboxypeptidase regulatory domain-like"/>
    <property type="match status" value="1"/>
</dbReference>
<evidence type="ECO:0000256" key="4">
    <source>
        <dbReference type="SAM" id="SignalP"/>
    </source>
</evidence>
<feature type="domain" description="Outer membrane protein beta-barrel" evidence="6">
    <location>
        <begin position="569"/>
        <end position="911"/>
    </location>
</feature>
<comment type="caution">
    <text evidence="7">The sequence shown here is derived from an EMBL/GenBank/DDBJ whole genome shotgun (WGS) entry which is preliminary data.</text>
</comment>
<dbReference type="EMBL" id="VLLE01000004">
    <property type="protein sequence ID" value="TWI81301.1"/>
    <property type="molecule type" value="Genomic_DNA"/>
</dbReference>
<gene>
    <name evidence="7" type="ORF">IQ13_2318</name>
</gene>
<comment type="subcellular location">
    <subcellularLocation>
        <location evidence="1">Cell outer membrane</location>
    </subcellularLocation>
</comment>
<evidence type="ECO:0000313" key="8">
    <source>
        <dbReference type="Proteomes" id="UP000316167"/>
    </source>
</evidence>
<evidence type="ECO:0000259" key="6">
    <source>
        <dbReference type="Pfam" id="PF14905"/>
    </source>
</evidence>
<evidence type="ECO:0000259" key="5">
    <source>
        <dbReference type="Pfam" id="PF07715"/>
    </source>
</evidence>
<keyword evidence="7" id="KW-0675">Receptor</keyword>
<dbReference type="InterPro" id="IPR036942">
    <property type="entry name" value="Beta-barrel_TonB_sf"/>
</dbReference>
<dbReference type="Gene3D" id="2.170.130.10">
    <property type="entry name" value="TonB-dependent receptor, plug domain"/>
    <property type="match status" value="1"/>
</dbReference>
<dbReference type="Proteomes" id="UP000316167">
    <property type="component" value="Unassembled WGS sequence"/>
</dbReference>
<feature type="signal peptide" evidence="4">
    <location>
        <begin position="1"/>
        <end position="24"/>
    </location>
</feature>
<proteinExistence type="predicted"/>
<dbReference type="Gene3D" id="2.40.170.20">
    <property type="entry name" value="TonB-dependent receptor, beta-barrel domain"/>
    <property type="match status" value="1"/>
</dbReference>
<reference evidence="7 8" key="1">
    <citation type="journal article" date="2015" name="Stand. Genomic Sci.">
        <title>Genomic Encyclopedia of Bacterial and Archaeal Type Strains, Phase III: the genomes of soil and plant-associated and newly described type strains.</title>
        <authorList>
            <person name="Whitman W.B."/>
            <person name="Woyke T."/>
            <person name="Klenk H.P."/>
            <person name="Zhou Y."/>
            <person name="Lilburn T.G."/>
            <person name="Beck B.J."/>
            <person name="De Vos P."/>
            <person name="Vandamme P."/>
            <person name="Eisen J.A."/>
            <person name="Garrity G."/>
            <person name="Hugenholtz P."/>
            <person name="Kyrpides N.C."/>
        </authorList>
    </citation>
    <scope>NUCLEOTIDE SEQUENCE [LARGE SCALE GENOMIC DNA]</scope>
    <source>
        <strain evidence="7 8">CGMCC 1.7271</strain>
    </source>
</reference>
<feature type="chain" id="PRO_5021733890" evidence="4">
    <location>
        <begin position="25"/>
        <end position="928"/>
    </location>
</feature>
<keyword evidence="4" id="KW-0732">Signal</keyword>
<organism evidence="7 8">
    <name type="scientific">Lacibacter cauensis</name>
    <dbReference type="NCBI Taxonomy" id="510947"/>
    <lineage>
        <taxon>Bacteria</taxon>
        <taxon>Pseudomonadati</taxon>
        <taxon>Bacteroidota</taxon>
        <taxon>Chitinophagia</taxon>
        <taxon>Chitinophagales</taxon>
        <taxon>Chitinophagaceae</taxon>
        <taxon>Lacibacter</taxon>
    </lineage>
</organism>
<dbReference type="SUPFAM" id="SSF56935">
    <property type="entry name" value="Porins"/>
    <property type="match status" value="1"/>
</dbReference>
<name>A0A562SJ69_9BACT</name>
<dbReference type="InterPro" id="IPR041700">
    <property type="entry name" value="OMP_b-brl_3"/>
</dbReference>
<dbReference type="OrthoDB" id="9768470at2"/>
<feature type="domain" description="TonB-dependent receptor plug" evidence="5">
    <location>
        <begin position="140"/>
        <end position="233"/>
    </location>
</feature>
<dbReference type="InterPro" id="IPR037066">
    <property type="entry name" value="Plug_dom_sf"/>
</dbReference>
<dbReference type="AlphaFoldDB" id="A0A562SJ69"/>
<accession>A0A562SJ69</accession>
<dbReference type="Pfam" id="PF07715">
    <property type="entry name" value="Plug"/>
    <property type="match status" value="1"/>
</dbReference>
<dbReference type="InterPro" id="IPR008969">
    <property type="entry name" value="CarboxyPept-like_regulatory"/>
</dbReference>
<dbReference type="GO" id="GO:0009279">
    <property type="term" value="C:cell outer membrane"/>
    <property type="evidence" value="ECO:0007669"/>
    <property type="project" value="UniProtKB-SubCell"/>
</dbReference>